<dbReference type="InterPro" id="IPR036812">
    <property type="entry name" value="NAD(P)_OxRdtase_dom_sf"/>
</dbReference>
<evidence type="ECO:0000313" key="5">
    <source>
        <dbReference type="EMBL" id="TKA32394.1"/>
    </source>
</evidence>
<evidence type="ECO:0000256" key="1">
    <source>
        <dbReference type="ARBA" id="ARBA00023002"/>
    </source>
</evidence>
<evidence type="ECO:0000259" key="4">
    <source>
        <dbReference type="Pfam" id="PF00248"/>
    </source>
</evidence>
<dbReference type="GO" id="GO:0016829">
    <property type="term" value="F:lyase activity"/>
    <property type="evidence" value="ECO:0007669"/>
    <property type="project" value="InterPro"/>
</dbReference>
<reference evidence="5 6" key="1">
    <citation type="submission" date="2017-03" db="EMBL/GenBank/DDBJ databases">
        <title>Genomes of endolithic fungi from Antarctica.</title>
        <authorList>
            <person name="Coleine C."/>
            <person name="Masonjones S."/>
            <person name="Stajich J.E."/>
        </authorList>
    </citation>
    <scope>NUCLEOTIDE SEQUENCE [LARGE SCALE GENOMIC DNA]</scope>
    <source>
        <strain evidence="5 6">CCFEE 6315</strain>
    </source>
</reference>
<dbReference type="InterPro" id="IPR002220">
    <property type="entry name" value="DapA-like"/>
</dbReference>
<gene>
    <name evidence="5" type="ORF">B0A50_01500</name>
</gene>
<dbReference type="Pfam" id="PF00248">
    <property type="entry name" value="Aldo_ket_red"/>
    <property type="match status" value="1"/>
</dbReference>
<dbReference type="PROSITE" id="PS00798">
    <property type="entry name" value="ALDOKETO_REDUCTASE_1"/>
    <property type="match status" value="1"/>
</dbReference>
<dbReference type="PRINTS" id="PR00069">
    <property type="entry name" value="ALDKETRDTASE"/>
</dbReference>
<feature type="signal peptide" evidence="3">
    <location>
        <begin position="1"/>
        <end position="32"/>
    </location>
</feature>
<dbReference type="EMBL" id="NAJL01000005">
    <property type="protein sequence ID" value="TKA32394.1"/>
    <property type="molecule type" value="Genomic_DNA"/>
</dbReference>
<feature type="domain" description="NADP-dependent oxidoreductase" evidence="4">
    <location>
        <begin position="719"/>
        <end position="978"/>
    </location>
</feature>
<keyword evidence="3" id="KW-0732">Signal</keyword>
<dbReference type="Gene3D" id="3.20.20.100">
    <property type="entry name" value="NADP-dependent oxidoreductase domain"/>
    <property type="match status" value="1"/>
</dbReference>
<feature type="chain" id="PRO_5020558018" description="NADP-dependent oxidoreductase domain-containing protein" evidence="3">
    <location>
        <begin position="33"/>
        <end position="1005"/>
    </location>
</feature>
<dbReference type="InterPro" id="IPR013785">
    <property type="entry name" value="Aldolase_TIM"/>
</dbReference>
<dbReference type="InterPro" id="IPR020471">
    <property type="entry name" value="AKR"/>
</dbReference>
<dbReference type="Pfam" id="PF00701">
    <property type="entry name" value="DHDPS"/>
    <property type="match status" value="1"/>
</dbReference>
<name>A0A4U0UAZ7_9PEZI</name>
<dbReference type="Proteomes" id="UP000308549">
    <property type="component" value="Unassembled WGS sequence"/>
</dbReference>
<evidence type="ECO:0000313" key="6">
    <source>
        <dbReference type="Proteomes" id="UP000308549"/>
    </source>
</evidence>
<dbReference type="SUPFAM" id="SSF51430">
    <property type="entry name" value="NAD(P)-linked oxidoreductase"/>
    <property type="match status" value="1"/>
</dbReference>
<dbReference type="InterPro" id="IPR018170">
    <property type="entry name" value="Aldo/ket_reductase_CS"/>
</dbReference>
<dbReference type="SUPFAM" id="SSF51569">
    <property type="entry name" value="Aldolase"/>
    <property type="match status" value="1"/>
</dbReference>
<proteinExistence type="predicted"/>
<accession>A0A4U0UAZ7</accession>
<dbReference type="OrthoDB" id="416253at2759"/>
<dbReference type="GO" id="GO:0016616">
    <property type="term" value="F:oxidoreductase activity, acting on the CH-OH group of donors, NAD or NADP as acceptor"/>
    <property type="evidence" value="ECO:0007669"/>
    <property type="project" value="UniProtKB-ARBA"/>
</dbReference>
<keyword evidence="1" id="KW-0560">Oxidoreductase</keyword>
<sequence length="1005" mass="109757">MLHRNRKVRGLLTASLLLLFVLLFVTSRGGDASRSGVGQKRDSNAQDSGPEEAYQGDHALGEATNPHDSSDLPLAQADATFNATSNFPQHYAYPLHIRADSTQSADFTASRSRGCKLNSLDTGTIPANLITKYTDYAWFTRCGYELVAQSPDELEAAQNIFDVLEDALKSLSISTTATDKQWHAVKREHTKEKSCKIAPVVGKKYPATWSHFENFYNPRQRVILAFDNLGPAHVYDPPAAADLVPLRQLSDVWWLDWQRACSRLHGDNVRVEGVKYVLRYAVQSEESKKIIGEAIGGDIKALKGWLQAAEYGLESAEAQALLGTPNGRAVGWFLAQHKRELGQRRSVQSIKVWDSGANDDYREAMGPHVCMMFVLSDPDTKRQEIDLDASYKYFTHLIRGGVHGLVLQGSTAEAALLSPQERIDLIHCARRAAADLGSASFPIAAGVSGQSTNETLRLVEDAANAGADFGLLLPPSYWAKAVTDDAIVDFYCESADESRIPIICYNVQSPFPGVKAGIDLTVDILSKLAEHPNIAGVKLTCANAGKVTSLTARFSPTKFSVFSGQSDWLLPCLTGGGIGCVTGIGNVFPKSVAKLYSLWQEGKVEEAKALQGRLALAEGACKKGLAATKFGAYYFAGPAAGVTEQEAFYPRKPYKPALKDVQNGAVALMQGLVELEKSLPDFVAYSQTETKLTNGRSAPHRAVPISHFKLNTGAQIPAVGFGTWKATPGEAAKAVQAAFAAGYRHFDCAPLYLNEQEIGSVFQKAPVSRSEFFVTTKLWSSDHQRVEQALDRSLKDLCLDYVDLYLMHWPITLSQDTGAEYGKEDRKLHVTGWDFMNTWRDMEKLLSTGKVKAIGVANFSTANLEKLLATAKVMPAVNQTEIQPLLPQDKLHSFCEAHGIHQTAFGPLGGSGSTLHEEPVVRSIAKERGVATGNVMLSWGIQKGWSVIPKSVNADRIAANLNDNFVLTADEMREMDGLVTKVGGKRFNRPDWGTEVFHDDNSTIL</sequence>
<dbReference type="FunFam" id="3.20.20.100:FF:000002">
    <property type="entry name" value="2,5-diketo-D-gluconic acid reductase A"/>
    <property type="match status" value="1"/>
</dbReference>
<comment type="caution">
    <text evidence="5">The sequence shown here is derived from an EMBL/GenBank/DDBJ whole genome shotgun (WGS) entry which is preliminary data.</text>
</comment>
<dbReference type="CDD" id="cd00408">
    <property type="entry name" value="DHDPS-like"/>
    <property type="match status" value="1"/>
</dbReference>
<keyword evidence="6" id="KW-1185">Reference proteome</keyword>
<dbReference type="AlphaFoldDB" id="A0A4U0UAZ7"/>
<organism evidence="5 6">
    <name type="scientific">Salinomyces thailandicus</name>
    <dbReference type="NCBI Taxonomy" id="706561"/>
    <lineage>
        <taxon>Eukaryota</taxon>
        <taxon>Fungi</taxon>
        <taxon>Dikarya</taxon>
        <taxon>Ascomycota</taxon>
        <taxon>Pezizomycotina</taxon>
        <taxon>Dothideomycetes</taxon>
        <taxon>Dothideomycetidae</taxon>
        <taxon>Mycosphaerellales</taxon>
        <taxon>Teratosphaeriaceae</taxon>
        <taxon>Salinomyces</taxon>
    </lineage>
</organism>
<dbReference type="InterPro" id="IPR023210">
    <property type="entry name" value="NADP_OxRdtase_dom"/>
</dbReference>
<dbReference type="SMART" id="SM01130">
    <property type="entry name" value="DHDPS"/>
    <property type="match status" value="1"/>
</dbReference>
<dbReference type="PANTHER" id="PTHR11732">
    <property type="entry name" value="ALDO/KETO REDUCTASE"/>
    <property type="match status" value="1"/>
</dbReference>
<evidence type="ECO:0000256" key="2">
    <source>
        <dbReference type="SAM" id="MobiDB-lite"/>
    </source>
</evidence>
<feature type="region of interest" description="Disordered" evidence="2">
    <location>
        <begin position="30"/>
        <end position="73"/>
    </location>
</feature>
<protein>
    <recommendedName>
        <fullName evidence="4">NADP-dependent oxidoreductase domain-containing protein</fullName>
    </recommendedName>
</protein>
<evidence type="ECO:0000256" key="3">
    <source>
        <dbReference type="SAM" id="SignalP"/>
    </source>
</evidence>
<dbReference type="Gene3D" id="3.20.20.70">
    <property type="entry name" value="Aldolase class I"/>
    <property type="match status" value="1"/>
</dbReference>